<evidence type="ECO:0000259" key="3">
    <source>
        <dbReference type="Pfam" id="PF01156"/>
    </source>
</evidence>
<dbReference type="Gene3D" id="3.90.245.10">
    <property type="entry name" value="Ribonucleoside hydrolase-like"/>
    <property type="match status" value="1"/>
</dbReference>
<dbReference type="InterPro" id="IPR036452">
    <property type="entry name" value="Ribo_hydro-like"/>
</dbReference>
<reference evidence="4 5" key="1">
    <citation type="submission" date="2020-04" db="EMBL/GenBank/DDBJ databases">
        <authorList>
            <person name="Hitch T.C.A."/>
            <person name="Wylensek D."/>
            <person name="Clavel T."/>
        </authorList>
    </citation>
    <scope>NUCLEOTIDE SEQUENCE [LARGE SCALE GENOMIC DNA]</scope>
    <source>
        <strain evidence="4 5">COR2-253-APC-1A</strain>
    </source>
</reference>
<dbReference type="InterPro" id="IPR023186">
    <property type="entry name" value="IUNH"/>
</dbReference>
<protein>
    <submittedName>
        <fullName evidence="4">Nucleoside hydrolase</fullName>
    </submittedName>
</protein>
<feature type="domain" description="Inosine/uridine-preferring nucleoside hydrolase" evidence="3">
    <location>
        <begin position="1"/>
        <end position="260"/>
    </location>
</feature>
<dbReference type="AlphaFoldDB" id="A0A848AX73"/>
<gene>
    <name evidence="4" type="ORF">HF882_04445</name>
</gene>
<dbReference type="EMBL" id="JABAEW010000005">
    <property type="protein sequence ID" value="NMD85829.1"/>
    <property type="molecule type" value="Genomic_DNA"/>
</dbReference>
<proteinExistence type="predicted"/>
<evidence type="ECO:0000256" key="2">
    <source>
        <dbReference type="ARBA" id="ARBA00023295"/>
    </source>
</evidence>
<dbReference type="GO" id="GO:0005829">
    <property type="term" value="C:cytosol"/>
    <property type="evidence" value="ECO:0007669"/>
    <property type="project" value="TreeGrafter"/>
</dbReference>
<comment type="caution">
    <text evidence="4">The sequence shown here is derived from an EMBL/GenBank/DDBJ whole genome shotgun (WGS) entry which is preliminary data.</text>
</comment>
<dbReference type="PANTHER" id="PTHR12304:SF4">
    <property type="entry name" value="URIDINE NUCLEOSIDASE"/>
    <property type="match status" value="1"/>
</dbReference>
<dbReference type="SUPFAM" id="SSF53590">
    <property type="entry name" value="Nucleoside hydrolase"/>
    <property type="match status" value="1"/>
</dbReference>
<name>A0A848AX73_9BACT</name>
<keyword evidence="2" id="KW-0326">Glycosidase</keyword>
<dbReference type="GO" id="GO:0006152">
    <property type="term" value="P:purine nucleoside catabolic process"/>
    <property type="evidence" value="ECO:0007669"/>
    <property type="project" value="TreeGrafter"/>
</dbReference>
<dbReference type="PANTHER" id="PTHR12304">
    <property type="entry name" value="INOSINE-URIDINE PREFERRING NUCLEOSIDE HYDROLASE"/>
    <property type="match status" value="1"/>
</dbReference>
<sequence>MDTDIGNDIDDSWALALLLLMPELQPELLLTSSGNTCYRTEVLKHFLLRTGHCNFPVGTGIFRPDQDVPETLHGLLNAASKEKYPGPVFDDGISEAIRLIRSGTVRDIVGIGPMTNLAEICRQCPEEIKECSLTAMCGSWQKQLNDIPGRIAEYNIVVDIPAAQEVFRAPWKRLTISPLDHCGSLILEGELYQRFLHCQTPEATELRQEYHHWLADRDLDTACIAYRSSILFDTAAVYLAATDNFTIFENRKLEIDSSGMLQETENAHVVRLALSWSDKQTFLQFVTDTLTRCC</sequence>
<evidence type="ECO:0000256" key="1">
    <source>
        <dbReference type="ARBA" id="ARBA00022801"/>
    </source>
</evidence>
<dbReference type="Proteomes" id="UP000576225">
    <property type="component" value="Unassembled WGS sequence"/>
</dbReference>
<dbReference type="Pfam" id="PF01156">
    <property type="entry name" value="IU_nuc_hydro"/>
    <property type="match status" value="1"/>
</dbReference>
<evidence type="ECO:0000313" key="5">
    <source>
        <dbReference type="Proteomes" id="UP000576225"/>
    </source>
</evidence>
<evidence type="ECO:0000313" key="4">
    <source>
        <dbReference type="EMBL" id="NMD85829.1"/>
    </source>
</evidence>
<dbReference type="InterPro" id="IPR001910">
    <property type="entry name" value="Inosine/uridine_hydrolase_dom"/>
</dbReference>
<dbReference type="RefSeq" id="WP_168961752.1">
    <property type="nucleotide sequence ID" value="NZ_JABAEW010000005.1"/>
</dbReference>
<accession>A0A848AX73</accession>
<keyword evidence="1 4" id="KW-0378">Hydrolase</keyword>
<dbReference type="GO" id="GO:0008477">
    <property type="term" value="F:purine nucleosidase activity"/>
    <property type="evidence" value="ECO:0007669"/>
    <property type="project" value="TreeGrafter"/>
</dbReference>
<organism evidence="4 5">
    <name type="scientific">Victivallis vadensis</name>
    <dbReference type="NCBI Taxonomy" id="172901"/>
    <lineage>
        <taxon>Bacteria</taxon>
        <taxon>Pseudomonadati</taxon>
        <taxon>Lentisphaerota</taxon>
        <taxon>Lentisphaeria</taxon>
        <taxon>Victivallales</taxon>
        <taxon>Victivallaceae</taxon>
        <taxon>Victivallis</taxon>
    </lineage>
</organism>